<dbReference type="RefSeq" id="WP_289379393.1">
    <property type="nucleotide sequence ID" value="NZ_JAUBOF010000044.1"/>
</dbReference>
<dbReference type="PRINTS" id="PR00455">
    <property type="entry name" value="HTHTETR"/>
</dbReference>
<evidence type="ECO:0000256" key="1">
    <source>
        <dbReference type="ARBA" id="ARBA00023015"/>
    </source>
</evidence>
<evidence type="ECO:0000259" key="6">
    <source>
        <dbReference type="PROSITE" id="PS50977"/>
    </source>
</evidence>
<feature type="domain" description="HTH tetR-type" evidence="6">
    <location>
        <begin position="22"/>
        <end position="82"/>
    </location>
</feature>
<dbReference type="InterPro" id="IPR011075">
    <property type="entry name" value="TetR_C"/>
</dbReference>
<dbReference type="InterPro" id="IPR001647">
    <property type="entry name" value="HTH_TetR"/>
</dbReference>
<dbReference type="EMBL" id="JAUBOF010000044">
    <property type="protein sequence ID" value="MDM7489356.1"/>
    <property type="molecule type" value="Genomic_DNA"/>
</dbReference>
<sequence length="227" mass="24728">MPHRFSKRGSTSMPPPPHTGGQQTRADLLDAAVPLFVKEGFDGVSVARIAQSASAFPNQVTYHFGGKDALFVEAASLAILRAAKDAEHATRRSGSIDDHARTLVAHLLGPGSDAVMCFAEAMLMARRRPELSRIIRTTLDRLHTAGEAAMVETLMRTGWRTRVMPDVITRGFWSAVFGLAVEKAATGSEFEYESGEAVALLLMNLDRSLHEHGARNKENESKDTDVD</sequence>
<evidence type="ECO:0000256" key="5">
    <source>
        <dbReference type="SAM" id="MobiDB-lite"/>
    </source>
</evidence>
<accession>A0ABT7RQV7</accession>
<dbReference type="Gene3D" id="1.10.357.10">
    <property type="entry name" value="Tetracycline Repressor, domain 2"/>
    <property type="match status" value="1"/>
</dbReference>
<evidence type="ECO:0000313" key="8">
    <source>
        <dbReference type="Proteomes" id="UP001233164"/>
    </source>
</evidence>
<dbReference type="Pfam" id="PF00440">
    <property type="entry name" value="TetR_N"/>
    <property type="match status" value="1"/>
</dbReference>
<dbReference type="SUPFAM" id="SSF46689">
    <property type="entry name" value="Homeodomain-like"/>
    <property type="match status" value="1"/>
</dbReference>
<dbReference type="SUPFAM" id="SSF48498">
    <property type="entry name" value="Tetracyclin repressor-like, C-terminal domain"/>
    <property type="match status" value="1"/>
</dbReference>
<evidence type="ECO:0000313" key="7">
    <source>
        <dbReference type="EMBL" id="MDM7489356.1"/>
    </source>
</evidence>
<keyword evidence="1" id="KW-0805">Transcription regulation</keyword>
<proteinExistence type="predicted"/>
<keyword evidence="2 4" id="KW-0238">DNA-binding</keyword>
<protein>
    <submittedName>
        <fullName evidence="7">TetR/AcrR family transcriptional regulator C-terminal domain-containing protein</fullName>
    </submittedName>
</protein>
<evidence type="ECO:0000256" key="3">
    <source>
        <dbReference type="ARBA" id="ARBA00023163"/>
    </source>
</evidence>
<dbReference type="PANTHER" id="PTHR30055:SF146">
    <property type="entry name" value="HTH-TYPE TRANSCRIPTIONAL DUAL REGULATOR CECR"/>
    <property type="match status" value="1"/>
</dbReference>
<gene>
    <name evidence="7" type="ORF">QT969_13810</name>
</gene>
<feature type="region of interest" description="Disordered" evidence="5">
    <location>
        <begin position="1"/>
        <end position="24"/>
    </location>
</feature>
<name>A0ABT7RQV7_9NOCA</name>
<evidence type="ECO:0000256" key="4">
    <source>
        <dbReference type="PROSITE-ProRule" id="PRU00335"/>
    </source>
</evidence>
<dbReference type="PROSITE" id="PS50977">
    <property type="entry name" value="HTH_TETR_2"/>
    <property type="match status" value="1"/>
</dbReference>
<reference evidence="7 8" key="1">
    <citation type="submission" date="2023-06" db="EMBL/GenBank/DDBJ databases">
        <title>Rhodococcus indonesiensis sp. nov a new member of the Rhodococcus ruber lineage isolated from a sediment of neutral hot spring.</title>
        <authorList>
            <person name="Kusuma A.B."/>
            <person name="Fenylestari G."/>
            <person name="Ammar F."/>
            <person name="Nouioui I."/>
            <person name="Goodfellow M."/>
        </authorList>
    </citation>
    <scope>NUCLEOTIDE SEQUENCE [LARGE SCALE GENOMIC DNA]</scope>
    <source>
        <strain evidence="7 8">CSLK01-03</strain>
    </source>
</reference>
<comment type="caution">
    <text evidence="7">The sequence shown here is derived from an EMBL/GenBank/DDBJ whole genome shotgun (WGS) entry which is preliminary data.</text>
</comment>
<dbReference type="Proteomes" id="UP001233164">
    <property type="component" value="Unassembled WGS sequence"/>
</dbReference>
<dbReference type="PANTHER" id="PTHR30055">
    <property type="entry name" value="HTH-TYPE TRANSCRIPTIONAL REGULATOR RUTR"/>
    <property type="match status" value="1"/>
</dbReference>
<keyword evidence="8" id="KW-1185">Reference proteome</keyword>
<feature type="DNA-binding region" description="H-T-H motif" evidence="4">
    <location>
        <begin position="45"/>
        <end position="64"/>
    </location>
</feature>
<dbReference type="Pfam" id="PF16914">
    <property type="entry name" value="TetR_C_12"/>
    <property type="match status" value="1"/>
</dbReference>
<keyword evidence="3" id="KW-0804">Transcription</keyword>
<dbReference type="InterPro" id="IPR009057">
    <property type="entry name" value="Homeodomain-like_sf"/>
</dbReference>
<dbReference type="InterPro" id="IPR036271">
    <property type="entry name" value="Tet_transcr_reg_TetR-rel_C_sf"/>
</dbReference>
<organism evidence="7 8">
    <name type="scientific">Rhodococcus indonesiensis</name>
    <dbReference type="NCBI Taxonomy" id="3055869"/>
    <lineage>
        <taxon>Bacteria</taxon>
        <taxon>Bacillati</taxon>
        <taxon>Actinomycetota</taxon>
        <taxon>Actinomycetes</taxon>
        <taxon>Mycobacteriales</taxon>
        <taxon>Nocardiaceae</taxon>
        <taxon>Rhodococcus</taxon>
    </lineage>
</organism>
<dbReference type="InterPro" id="IPR050109">
    <property type="entry name" value="HTH-type_TetR-like_transc_reg"/>
</dbReference>
<evidence type="ECO:0000256" key="2">
    <source>
        <dbReference type="ARBA" id="ARBA00023125"/>
    </source>
</evidence>